<protein>
    <submittedName>
        <fullName evidence="1">Uncharacterized protein</fullName>
    </submittedName>
</protein>
<dbReference type="AlphaFoldDB" id="A0A835VFB8"/>
<dbReference type="Proteomes" id="UP000636800">
    <property type="component" value="Chromosome 1"/>
</dbReference>
<comment type="caution">
    <text evidence="1">The sequence shown here is derived from an EMBL/GenBank/DDBJ whole genome shotgun (WGS) entry which is preliminary data.</text>
</comment>
<gene>
    <name evidence="1" type="ORF">HPP92_003300</name>
</gene>
<keyword evidence="2" id="KW-1185">Reference proteome</keyword>
<accession>A0A835VFB8</accession>
<organism evidence="1 2">
    <name type="scientific">Vanilla planifolia</name>
    <name type="common">Vanilla</name>
    <dbReference type="NCBI Taxonomy" id="51239"/>
    <lineage>
        <taxon>Eukaryota</taxon>
        <taxon>Viridiplantae</taxon>
        <taxon>Streptophyta</taxon>
        <taxon>Embryophyta</taxon>
        <taxon>Tracheophyta</taxon>
        <taxon>Spermatophyta</taxon>
        <taxon>Magnoliopsida</taxon>
        <taxon>Liliopsida</taxon>
        <taxon>Asparagales</taxon>
        <taxon>Orchidaceae</taxon>
        <taxon>Vanilloideae</taxon>
        <taxon>Vanilleae</taxon>
        <taxon>Vanilla</taxon>
    </lineage>
</organism>
<sequence length="109" mass="12505">MDLSTKELKNEPTTVWPIPQNGVTCLHQQKIIALSPLSFYLFGFQHHAQLASPGDGPRFINALLQRPEPDLRRPLPCRAHRNATRQIWDRRRVRPPNGYGKAQELAEVM</sequence>
<dbReference type="OrthoDB" id="19944at2759"/>
<evidence type="ECO:0000313" key="1">
    <source>
        <dbReference type="EMBL" id="KAG0498609.1"/>
    </source>
</evidence>
<dbReference type="EMBL" id="JADCNL010000001">
    <property type="protein sequence ID" value="KAG0498609.1"/>
    <property type="molecule type" value="Genomic_DNA"/>
</dbReference>
<evidence type="ECO:0000313" key="2">
    <source>
        <dbReference type="Proteomes" id="UP000636800"/>
    </source>
</evidence>
<reference evidence="1 2" key="1">
    <citation type="journal article" date="2020" name="Nat. Food">
        <title>A phased Vanilla planifolia genome enables genetic improvement of flavour and production.</title>
        <authorList>
            <person name="Hasing T."/>
            <person name="Tang H."/>
            <person name="Brym M."/>
            <person name="Khazi F."/>
            <person name="Huang T."/>
            <person name="Chambers A.H."/>
        </authorList>
    </citation>
    <scope>NUCLEOTIDE SEQUENCE [LARGE SCALE GENOMIC DNA]</scope>
    <source>
        <tissue evidence="1">Leaf</tissue>
    </source>
</reference>
<name>A0A835VFB8_VANPL</name>
<proteinExistence type="predicted"/>